<keyword evidence="4" id="KW-0808">Transferase</keyword>
<dbReference type="Pfam" id="PF08302">
    <property type="entry name" value="tRNA_lig_CPD"/>
    <property type="match status" value="1"/>
</dbReference>
<keyword evidence="4" id="KW-0418">Kinase</keyword>
<dbReference type="InterPro" id="IPR027417">
    <property type="entry name" value="P-loop_NTPase"/>
</dbReference>
<evidence type="ECO:0000259" key="1">
    <source>
        <dbReference type="Pfam" id="PF08302"/>
    </source>
</evidence>
<keyword evidence="4" id="KW-0436">Ligase</keyword>
<dbReference type="PANTHER" id="PTHR32004">
    <property type="entry name" value="TRNA LIGASE"/>
    <property type="match status" value="1"/>
</dbReference>
<protein>
    <submittedName>
        <fullName evidence="4">tRNA ligase kinase domain family protein</fullName>
    </submittedName>
</protein>
<dbReference type="GO" id="GO:0003972">
    <property type="term" value="F:RNA ligase (ATP) activity"/>
    <property type="evidence" value="ECO:0007669"/>
    <property type="project" value="InterPro"/>
</dbReference>
<name>A0A8H6F418_CANAX</name>
<evidence type="ECO:0000313" key="5">
    <source>
        <dbReference type="Proteomes" id="UP000536275"/>
    </source>
</evidence>
<sequence>MDQVLQFAKEWGFKYVSYLTYDNADELFKFLHKCSETGTYNGREIEGFVIRCHRQSHTNGDTDGDCFFFKYKFEQPYLLYRQFREVTKQLLNGTPINSIKIKKNKPITKKYLQFVEKLFEQEPEIARNFENGFDIIKVRQLFLQSLNETNGMNLLSIDSELSDQLKNLALANGNEGLSTTTKYIFVPIATIGCGKTTVFNTLNNLFPQWTHIQNDNISKKAKLKICDLTLLALEDDDQSVVLFDRNNSASRERRQIFTTIDQKRDEHLDDTVDLKYIAINFIPEDLSEEELWDITYNRVIQRGDNHQSIKSNWMRIWWKFDHVIHLKLSKDENSSKSSLENVRIIIDDLVQNFPDLIKEKPADELINECFQKALDYKPTFVKNMTANTIKKDPTYYGIAMHYSSILENLEIVSHNEHFQNIKSHIQTEFHVTLGHIASSKQDKAGRVKWKKLVKTLGKGDPNKPKSALKFFADVKLLQIVINTDKLACIKVEILKIYDTNDVLQSEIEPINKQLHITIGCIRQLSSLSQTYIGRIV</sequence>
<feature type="domain" description="T4 RNA ligase 1-like N-terminal" evidence="3">
    <location>
        <begin position="2"/>
        <end position="78"/>
    </location>
</feature>
<dbReference type="EMBL" id="JABWAD010000022">
    <property type="protein sequence ID" value="KAF6070605.1"/>
    <property type="molecule type" value="Genomic_DNA"/>
</dbReference>
<comment type="caution">
    <text evidence="4">The sequence shown here is derived from an EMBL/GenBank/DDBJ whole genome shotgun (WGS) entry which is preliminary data.</text>
</comment>
<dbReference type="InterPro" id="IPR015966">
    <property type="entry name" value="tRNA_lig_kin_fungi"/>
</dbReference>
<dbReference type="AlphaFoldDB" id="A0A8H6F418"/>
<dbReference type="GO" id="GO:0005634">
    <property type="term" value="C:nucleus"/>
    <property type="evidence" value="ECO:0007669"/>
    <property type="project" value="TreeGrafter"/>
</dbReference>
<evidence type="ECO:0000259" key="2">
    <source>
        <dbReference type="Pfam" id="PF08303"/>
    </source>
</evidence>
<accession>A0A8H6F418</accession>
<dbReference type="Gene3D" id="3.40.50.300">
    <property type="entry name" value="P-loop containing nucleotide triphosphate hydrolases"/>
    <property type="match status" value="1"/>
</dbReference>
<dbReference type="GO" id="GO:0005524">
    <property type="term" value="F:ATP binding"/>
    <property type="evidence" value="ECO:0007669"/>
    <property type="project" value="InterPro"/>
</dbReference>
<dbReference type="Pfam" id="PF08303">
    <property type="entry name" value="tRNA_lig_kinase"/>
    <property type="match status" value="1"/>
</dbReference>
<dbReference type="GO" id="GO:0016301">
    <property type="term" value="F:kinase activity"/>
    <property type="evidence" value="ECO:0007669"/>
    <property type="project" value="UniProtKB-KW"/>
</dbReference>
<dbReference type="GO" id="GO:0006388">
    <property type="term" value="P:tRNA splicing, via endonucleolytic cleavage and ligation"/>
    <property type="evidence" value="ECO:0007669"/>
    <property type="project" value="InterPro"/>
</dbReference>
<organism evidence="4 5">
    <name type="scientific">Candida albicans</name>
    <name type="common">Yeast</name>
    <dbReference type="NCBI Taxonomy" id="5476"/>
    <lineage>
        <taxon>Eukaryota</taxon>
        <taxon>Fungi</taxon>
        <taxon>Dikarya</taxon>
        <taxon>Ascomycota</taxon>
        <taxon>Saccharomycotina</taxon>
        <taxon>Pichiomycetes</taxon>
        <taxon>Debaryomycetaceae</taxon>
        <taxon>Candida/Lodderomyces clade</taxon>
        <taxon>Candida</taxon>
    </lineage>
</organism>
<dbReference type="Pfam" id="PF09511">
    <property type="entry name" value="RNA_lig_T4_1"/>
    <property type="match status" value="1"/>
</dbReference>
<feature type="domain" description="tRNA ligase kinase" evidence="2">
    <location>
        <begin position="184"/>
        <end position="312"/>
    </location>
</feature>
<gene>
    <name evidence="4" type="ORF">FOB64_001709</name>
</gene>
<dbReference type="PANTHER" id="PTHR32004:SF1">
    <property type="entry name" value="TRNA LIGASE"/>
    <property type="match status" value="1"/>
</dbReference>
<dbReference type="InterPro" id="IPR015965">
    <property type="entry name" value="tRNA_lig_PDEase"/>
</dbReference>
<evidence type="ECO:0000313" key="4">
    <source>
        <dbReference type="EMBL" id="KAF6070605.1"/>
    </source>
</evidence>
<feature type="domain" description="tRNA ligase phosphodiesterase" evidence="1">
    <location>
        <begin position="337"/>
        <end position="521"/>
    </location>
</feature>
<proteinExistence type="predicted"/>
<reference evidence="4 5" key="1">
    <citation type="submission" date="2020-03" db="EMBL/GenBank/DDBJ databases">
        <title>FDA dAtabase for Regulatory Grade micrObial Sequences (FDA-ARGOS): Supporting development and validation of Infectious Disease Dx tests.</title>
        <authorList>
            <person name="Campos J."/>
            <person name="Goldberg B."/>
            <person name="Tallon L."/>
            <person name="Sadzewicz L."/>
            <person name="Vavikolanu K."/>
            <person name="Mehta A."/>
            <person name="Aluvathingal J."/>
            <person name="Nadendla S."/>
            <person name="Nandy P."/>
            <person name="Geyer C."/>
            <person name="Yan Y."/>
            <person name="Sichtig H."/>
        </authorList>
    </citation>
    <scope>NUCLEOTIDE SEQUENCE [LARGE SCALE GENOMIC DNA]</scope>
    <source>
        <strain evidence="4 5">FDAARGOS_656</strain>
    </source>
</reference>
<dbReference type="Proteomes" id="UP000536275">
    <property type="component" value="Unassembled WGS sequence"/>
</dbReference>
<dbReference type="InterPro" id="IPR019039">
    <property type="entry name" value="T4-Rnl1-like_N"/>
</dbReference>
<evidence type="ECO:0000259" key="3">
    <source>
        <dbReference type="Pfam" id="PF09511"/>
    </source>
</evidence>